<dbReference type="EMBL" id="KF826660">
    <property type="protein sequence ID" value="AIS85537.1"/>
    <property type="molecule type" value="Genomic_DNA"/>
</dbReference>
<feature type="transmembrane region" description="Helical" evidence="2">
    <location>
        <begin position="65"/>
        <end position="82"/>
    </location>
</feature>
<feature type="coiled-coil region" evidence="1">
    <location>
        <begin position="4"/>
        <end position="38"/>
    </location>
</feature>
<keyword evidence="2" id="KW-1133">Transmembrane helix</keyword>
<organism evidence="3">
    <name type="scientific">Verrucosispora sp. MS100047</name>
    <dbReference type="NCBI Taxonomy" id="1410949"/>
    <lineage>
        <taxon>Bacteria</taxon>
        <taxon>Bacillati</taxon>
        <taxon>Actinomycetota</taxon>
        <taxon>Actinomycetes</taxon>
        <taxon>Micromonosporales</taxon>
        <taxon>Micromonosporaceae</taxon>
        <taxon>Micromonospora</taxon>
    </lineage>
</organism>
<evidence type="ECO:0000313" key="3">
    <source>
        <dbReference type="EMBL" id="AIS85537.1"/>
    </source>
</evidence>
<accession>A0A097CSA7</accession>
<evidence type="ECO:0000256" key="1">
    <source>
        <dbReference type="SAM" id="Coils"/>
    </source>
</evidence>
<dbReference type="AlphaFoldDB" id="A0A097CSA7"/>
<reference evidence="3" key="1">
    <citation type="journal article" date="2016" name="Appl. Microbiol. Biotechnol.">
        <title>Anti-MRSA and anti-TB metabolites from marine-derived Verrucosispora sp. MS100047.</title>
        <authorList>
            <person name="Huang P."/>
            <person name="Xie F."/>
            <person name="Ren B."/>
            <person name="Wang Q."/>
            <person name="Wang J."/>
            <person name="Wang Q."/>
            <person name="Abdel-Mageed W.M."/>
            <person name="Liu M."/>
            <person name="Han J."/>
            <person name="Oyeleye A."/>
            <person name="Shen J."/>
            <person name="Song F."/>
            <person name="Dai H."/>
            <person name="Liu X."/>
            <person name="Zhang L."/>
        </authorList>
    </citation>
    <scope>NUCLEOTIDE SEQUENCE</scope>
    <source>
        <strain evidence="3">MS100047</strain>
    </source>
</reference>
<name>A0A097CSA7_9ACTN</name>
<keyword evidence="1" id="KW-0175">Coiled coil</keyword>
<feature type="transmembrane region" description="Helical" evidence="2">
    <location>
        <begin position="88"/>
        <end position="107"/>
    </location>
</feature>
<evidence type="ECO:0000256" key="2">
    <source>
        <dbReference type="SAM" id="Phobius"/>
    </source>
</evidence>
<keyword evidence="2" id="KW-0472">Membrane</keyword>
<gene>
    <name evidence="3" type="ORF">VASRM7_298</name>
</gene>
<keyword evidence="2" id="KW-0812">Transmembrane</keyword>
<protein>
    <submittedName>
        <fullName evidence="3">Uncharacterized protein</fullName>
    </submittedName>
</protein>
<proteinExistence type="predicted"/>
<sequence>MEAAVSKERARRRAAREAEAARRRVARERALARRARRRALIRRMVPTVRRGRTGRLLRYSRRERATIVALTLAAIALIWVLVPDLALRVVLIVLLLLVLPVIVVVALDRRS</sequence>